<organism evidence="6 7">
    <name type="scientific">Paenibacillus pasadenensis</name>
    <dbReference type="NCBI Taxonomy" id="217090"/>
    <lineage>
        <taxon>Bacteria</taxon>
        <taxon>Bacillati</taxon>
        <taxon>Bacillota</taxon>
        <taxon>Bacilli</taxon>
        <taxon>Bacillales</taxon>
        <taxon>Paenibacillaceae</taxon>
        <taxon>Paenibacillus</taxon>
    </lineage>
</organism>
<reference evidence="6 7" key="1">
    <citation type="submission" date="2017-05" db="EMBL/GenBank/DDBJ databases">
        <title>Functional genome analysis of Paenibacillus pasadenensis strain R16: insights on endophytic life style and antifungal activity.</title>
        <authorList>
            <person name="Passera A."/>
            <person name="Marcolungo L."/>
            <person name="Casati P."/>
            <person name="Brasca M."/>
            <person name="Quaglino F."/>
            <person name="Delledonne M."/>
        </authorList>
    </citation>
    <scope>NUCLEOTIDE SEQUENCE [LARGE SCALE GENOMIC DNA]</scope>
    <source>
        <strain evidence="6 7">R16</strain>
    </source>
</reference>
<keyword evidence="7" id="KW-1185">Reference proteome</keyword>
<dbReference type="Pfam" id="PF13416">
    <property type="entry name" value="SBP_bac_8"/>
    <property type="match status" value="1"/>
</dbReference>
<keyword evidence="2" id="KW-0732">Signal</keyword>
<sequence length="527" mass="58982">MSACSSNNAGNNVSGDSAGNGPVTLDTFISVNPRIEDINTNTITKLIEEKVHIKFKFEAAPSASAADKKKLLLASGDYPSVFLSGDFTQAEQIDYGQQGVLLPLNDLIDKYGNEIKRAFEEDPDLKAAITAPDGNIYSLPSINDCFHCWYSQKMWINKAWLDELGLEIPKTTEEFYQVLKAFKTQDPNGNGKADEIPLTGAYNTWHGIPSHFLMNSFVYDDDNTFFTMKDGKVSLAANQPEWRQGLEYVNKLYSENLIDKEAFTQNNDAVMQIGNKEGDNVIGAVSLGHIGMAFNVYDGQTRHKDYVSLAPLAGPNGVAYAGYYKGYGNGVFAITNKATEAQQIAAIKMADYMYSEEFAIANEYGLEGKYWEKAQPGEKNGHGEQAKYKLTPAFFEIGTTLNDHWDQMGITRRTREIRESWVVPNDPLTAEGFEYRLFLETAKNYENKQPKEIYPPAVFLEASDAKQVNMIKPQLVDYINSNMAQFITGSKRLTDSEWNGYVKGFDGLNLSTYLDIYQKAYDRLEGN</sequence>
<evidence type="ECO:0000256" key="3">
    <source>
        <dbReference type="ARBA" id="ARBA00023136"/>
    </source>
</evidence>
<dbReference type="RefSeq" id="WP_101807894.1">
    <property type="nucleotide sequence ID" value="NZ_NFEZ01000003.1"/>
</dbReference>
<keyword evidence="5" id="KW-0449">Lipoprotein</keyword>
<dbReference type="SUPFAM" id="SSF53850">
    <property type="entry name" value="Periplasmic binding protein-like II"/>
    <property type="match status" value="1"/>
</dbReference>
<evidence type="ECO:0000256" key="4">
    <source>
        <dbReference type="ARBA" id="ARBA00023139"/>
    </source>
</evidence>
<dbReference type="PANTHER" id="PTHR43649:SF33">
    <property type="entry name" value="POLYGALACTURONAN_RHAMNOGALACTURONAN-BINDING PROTEIN YTCQ"/>
    <property type="match status" value="1"/>
</dbReference>
<keyword evidence="3" id="KW-0472">Membrane</keyword>
<keyword evidence="1" id="KW-1003">Cell membrane</keyword>
<dbReference type="EMBL" id="NFEZ01000003">
    <property type="protein sequence ID" value="PLT46788.1"/>
    <property type="molecule type" value="Genomic_DNA"/>
</dbReference>
<dbReference type="Proteomes" id="UP000234789">
    <property type="component" value="Unassembled WGS sequence"/>
</dbReference>
<evidence type="ECO:0000256" key="5">
    <source>
        <dbReference type="ARBA" id="ARBA00023288"/>
    </source>
</evidence>
<evidence type="ECO:0000313" key="6">
    <source>
        <dbReference type="EMBL" id="PLT46788.1"/>
    </source>
</evidence>
<proteinExistence type="predicted"/>
<comment type="caution">
    <text evidence="6">The sequence shown here is derived from an EMBL/GenBank/DDBJ whole genome shotgun (WGS) entry which is preliminary data.</text>
</comment>
<gene>
    <name evidence="6" type="ORF">B8V81_1012</name>
</gene>
<evidence type="ECO:0000256" key="2">
    <source>
        <dbReference type="ARBA" id="ARBA00022729"/>
    </source>
</evidence>
<dbReference type="AlphaFoldDB" id="A0A2N5N8X1"/>
<dbReference type="PANTHER" id="PTHR43649">
    <property type="entry name" value="ARABINOSE-BINDING PROTEIN-RELATED"/>
    <property type="match status" value="1"/>
</dbReference>
<accession>A0A2N5N8X1</accession>
<evidence type="ECO:0000256" key="1">
    <source>
        <dbReference type="ARBA" id="ARBA00022475"/>
    </source>
</evidence>
<protein>
    <submittedName>
        <fullName evidence="6">ABC transporter, substrate-binding protein</fullName>
    </submittedName>
</protein>
<dbReference type="InterPro" id="IPR006059">
    <property type="entry name" value="SBP"/>
</dbReference>
<dbReference type="CDD" id="cd13581">
    <property type="entry name" value="PBP2_AlgQ_like_2"/>
    <property type="match status" value="1"/>
</dbReference>
<evidence type="ECO:0000313" key="7">
    <source>
        <dbReference type="Proteomes" id="UP000234789"/>
    </source>
</evidence>
<dbReference type="Gene3D" id="3.40.190.10">
    <property type="entry name" value="Periplasmic binding protein-like II"/>
    <property type="match status" value="2"/>
</dbReference>
<name>A0A2N5N8X1_9BACL</name>
<keyword evidence="4" id="KW-0564">Palmitate</keyword>
<dbReference type="InterPro" id="IPR050490">
    <property type="entry name" value="Bact_solute-bd_prot1"/>
</dbReference>